<feature type="coiled-coil region" evidence="1">
    <location>
        <begin position="25"/>
        <end position="59"/>
    </location>
</feature>
<evidence type="ECO:0008006" key="7">
    <source>
        <dbReference type="Google" id="ProtNLM"/>
    </source>
</evidence>
<dbReference type="EMBL" id="VSWD01000013">
    <property type="protein sequence ID" value="KAK3084762.1"/>
    <property type="molecule type" value="Genomic_DNA"/>
</dbReference>
<proteinExistence type="predicted"/>
<feature type="compositionally biased region" description="Basic and acidic residues" evidence="2">
    <location>
        <begin position="285"/>
        <end position="295"/>
    </location>
</feature>
<dbReference type="Proteomes" id="UP001186944">
    <property type="component" value="Unassembled WGS sequence"/>
</dbReference>
<reference evidence="5" key="1">
    <citation type="submission" date="2019-08" db="EMBL/GenBank/DDBJ databases">
        <title>The improved chromosome-level genome for the pearl oyster Pinctada fucata martensii using PacBio sequencing and Hi-C.</title>
        <authorList>
            <person name="Zheng Z."/>
        </authorList>
    </citation>
    <scope>NUCLEOTIDE SEQUENCE</scope>
    <source>
        <strain evidence="5">ZZ-2019</strain>
        <tissue evidence="5">Adductor muscle</tissue>
    </source>
</reference>
<evidence type="ECO:0000259" key="3">
    <source>
        <dbReference type="PROSITE" id="PS50164"/>
    </source>
</evidence>
<sequence>MTQTRARAAAENNFEKYLEDISGKLSTLDEKFENISEIVHRLEERIESSDNKLDLIIRDNNLKQTFDKVPVSENEANITFDTNANLILQRRQTHDNNDEAYQKRREIGHFWKKMLNERKQAYWNAIRSESLANTYEQWRHKKEVILPRKYRIKPINKESDEETKIRMTLALQRFDAEITLLRIRVPKYKERFEECDTKMREEITKRYSDNVQSKLLEIWTADVNRESAKSESILESKKKWLDEYERTYGKEIVKNRKVNRQKKREYNVTTNSQMDSEQTYAKVLQSERDDNERDRINRKRFNRSDSNTEDNLKSRPNQESTFERRNNGRMSGYKHRERQGFRVSEQNGNENLNRNYTEIKLLSKGLKFTPTPKGNKVDLIKDTEEFCRKLRLREFFQDNDYDDGSLVRNRSNFKPKTNRDKHLEDYINCLKSSASTNQNNQNIKDNISRSERSAIETLSNDATIVIKEADKGGAICIMDREHYKKMVMDQLNDCNFYHELTSPEDARTMNKIKKFTSVYADSLTDKEIDYLNNFEMKSSNFYGLPKIHKSKEIQHGIQAKNTTYVKLPQPGDLKLRPIVAGPACPTHRLSNLLDIILKPLCKLVPSYIRDDIDFLNYIPDSVDANTKLISFDVTSLYTNIPHDVGMESITYWIEKHRDEIPSRFTKDFIIDGLKLVLENNHFFFDNKYFLQIKGTAMGTKVAPTYATLFMGYLEEKLFSRTEDVFDANFGNCIRKNWKRYLDDCFIFWNRSLDDLNKFHDLLNGLHTSIQFTMEQSEKELPFLDILIIKEDNRITTDLFYKSTDTHQYLIFSSCHPSHTKRNIPFNLARRICTIVSDQHRREKRLKELKFFLLKQNYPVNLIDAATNRAKEIPLPELREKSRRNTNSHKIIPFVTTHNPRNKNVFKTAKTCLPILHQSDNLRSLINQQDIINSRRQPPNLKRLLTKARFTTETETHVVSQCQDPRCGTCPYIQTGQSFTFKNGKVFHVNAKMNCKSKNLIYVMTCPNCGENYVGQTGTKLADRVRVHKQQIRDPSTRNTPCSGHFDMCGGGSFSIFPFYKVKEDNEQLRKAKEDYFIEIFKPKLNC</sequence>
<feature type="region of interest" description="Disordered" evidence="2">
    <location>
        <begin position="284"/>
        <end position="336"/>
    </location>
</feature>
<protein>
    <recommendedName>
        <fullName evidence="7">Reverse transcriptase domain-containing protein</fullName>
    </recommendedName>
</protein>
<dbReference type="InterPro" id="IPR000305">
    <property type="entry name" value="GIY-YIG_endonuc"/>
</dbReference>
<dbReference type="AlphaFoldDB" id="A0AA88XX32"/>
<dbReference type="InterPro" id="IPR000477">
    <property type="entry name" value="RT_dom"/>
</dbReference>
<dbReference type="InterPro" id="IPR058912">
    <property type="entry name" value="HTH_animal"/>
</dbReference>
<dbReference type="SUPFAM" id="SSF82771">
    <property type="entry name" value="GIY-YIG endonuclease"/>
    <property type="match status" value="1"/>
</dbReference>
<dbReference type="PANTHER" id="PTHR21301:SF10">
    <property type="entry name" value="REVERSE TRANSCRIPTASE DOMAIN-CONTAINING PROTEIN"/>
    <property type="match status" value="1"/>
</dbReference>
<dbReference type="PROSITE" id="PS50878">
    <property type="entry name" value="RT_POL"/>
    <property type="match status" value="1"/>
</dbReference>
<evidence type="ECO:0000313" key="6">
    <source>
        <dbReference type="Proteomes" id="UP001186944"/>
    </source>
</evidence>
<dbReference type="Gene3D" id="3.40.1440.10">
    <property type="entry name" value="GIY-YIG endonuclease"/>
    <property type="match status" value="1"/>
</dbReference>
<accession>A0AA88XX32</accession>
<evidence type="ECO:0000256" key="2">
    <source>
        <dbReference type="SAM" id="MobiDB-lite"/>
    </source>
</evidence>
<keyword evidence="1" id="KW-0175">Coiled coil</keyword>
<dbReference type="PROSITE" id="PS50164">
    <property type="entry name" value="GIY_YIG"/>
    <property type="match status" value="1"/>
</dbReference>
<dbReference type="InterPro" id="IPR035901">
    <property type="entry name" value="GIY-YIG_endonuc_sf"/>
</dbReference>
<dbReference type="PANTHER" id="PTHR21301">
    <property type="entry name" value="REVERSE TRANSCRIPTASE"/>
    <property type="match status" value="1"/>
</dbReference>
<organism evidence="5 6">
    <name type="scientific">Pinctada imbricata</name>
    <name type="common">Atlantic pearl-oyster</name>
    <name type="synonym">Pinctada martensii</name>
    <dbReference type="NCBI Taxonomy" id="66713"/>
    <lineage>
        <taxon>Eukaryota</taxon>
        <taxon>Metazoa</taxon>
        <taxon>Spiralia</taxon>
        <taxon>Lophotrochozoa</taxon>
        <taxon>Mollusca</taxon>
        <taxon>Bivalvia</taxon>
        <taxon>Autobranchia</taxon>
        <taxon>Pteriomorphia</taxon>
        <taxon>Pterioida</taxon>
        <taxon>Pterioidea</taxon>
        <taxon>Pteriidae</taxon>
        <taxon>Pinctada</taxon>
    </lineage>
</organism>
<name>A0AA88XX32_PINIB</name>
<comment type="caution">
    <text evidence="5">The sequence shown here is derived from an EMBL/GenBank/DDBJ whole genome shotgun (WGS) entry which is preliminary data.</text>
</comment>
<dbReference type="Pfam" id="PF26215">
    <property type="entry name" value="HTH_animal"/>
    <property type="match status" value="1"/>
</dbReference>
<feature type="domain" description="Reverse transcriptase" evidence="4">
    <location>
        <begin position="549"/>
        <end position="787"/>
    </location>
</feature>
<feature type="domain" description="GIY-YIG" evidence="3">
    <location>
        <begin position="996"/>
        <end position="1086"/>
    </location>
</feature>
<keyword evidence="6" id="KW-1185">Reference proteome</keyword>
<gene>
    <name evidence="5" type="ORF">FSP39_018452</name>
</gene>
<evidence type="ECO:0000256" key="1">
    <source>
        <dbReference type="SAM" id="Coils"/>
    </source>
</evidence>
<evidence type="ECO:0000313" key="5">
    <source>
        <dbReference type="EMBL" id="KAK3084762.1"/>
    </source>
</evidence>
<evidence type="ECO:0000259" key="4">
    <source>
        <dbReference type="PROSITE" id="PS50878"/>
    </source>
</evidence>
<dbReference type="Pfam" id="PF01541">
    <property type="entry name" value="GIY-YIG"/>
    <property type="match status" value="1"/>
</dbReference>